<dbReference type="SUPFAM" id="SSF55729">
    <property type="entry name" value="Acyl-CoA N-acyltransferases (Nat)"/>
    <property type="match status" value="1"/>
</dbReference>
<comment type="caution">
    <text evidence="2">The sequence shown here is derived from an EMBL/GenBank/DDBJ whole genome shotgun (WGS) entry which is preliminary data.</text>
</comment>
<dbReference type="PROSITE" id="PS51186">
    <property type="entry name" value="GNAT"/>
    <property type="match status" value="1"/>
</dbReference>
<dbReference type="InterPro" id="IPR016181">
    <property type="entry name" value="Acyl_CoA_acyltransferase"/>
</dbReference>
<name>A0ABP2D6U8_9RHOB</name>
<protein>
    <submittedName>
        <fullName evidence="2">GCN5-related N-acetyltransferase</fullName>
    </submittedName>
</protein>
<proteinExistence type="predicted"/>
<dbReference type="RefSeq" id="WP_007121227.1">
    <property type="nucleotide sequence ID" value="NZ_ABID01000032.1"/>
</dbReference>
<dbReference type="Gene3D" id="3.40.630.30">
    <property type="match status" value="1"/>
</dbReference>
<reference evidence="2 3" key="1">
    <citation type="submission" date="2007-11" db="EMBL/GenBank/DDBJ databases">
        <authorList>
            <person name="Wagner-Dobler I."/>
            <person name="Ferriera S."/>
            <person name="Johnson J."/>
            <person name="Kravitz S."/>
            <person name="Beeson K."/>
            <person name="Sutton G."/>
            <person name="Rogers Y.-H."/>
            <person name="Friedman R."/>
            <person name="Frazier M."/>
            <person name="Venter J.C."/>
        </authorList>
    </citation>
    <scope>NUCLEOTIDE SEQUENCE [LARGE SCALE GENOMIC DNA]</scope>
    <source>
        <strain evidence="2 3">HEL-45</strain>
    </source>
</reference>
<dbReference type="InterPro" id="IPR000182">
    <property type="entry name" value="GNAT_dom"/>
</dbReference>
<gene>
    <name evidence="2" type="ORF">OIHEL45_19401</name>
</gene>
<keyword evidence="3" id="KW-1185">Reference proteome</keyword>
<organism evidence="2 3">
    <name type="scientific">Sulfitobacter indolifex HEL-45</name>
    <dbReference type="NCBI Taxonomy" id="391624"/>
    <lineage>
        <taxon>Bacteria</taxon>
        <taxon>Pseudomonadati</taxon>
        <taxon>Pseudomonadota</taxon>
        <taxon>Alphaproteobacteria</taxon>
        <taxon>Rhodobacterales</taxon>
        <taxon>Roseobacteraceae</taxon>
        <taxon>Sulfitobacter</taxon>
    </lineage>
</organism>
<accession>A0ABP2D6U8</accession>
<dbReference type="Proteomes" id="UP000003257">
    <property type="component" value="Unassembled WGS sequence"/>
</dbReference>
<feature type="domain" description="N-acetyltransferase" evidence="1">
    <location>
        <begin position="11"/>
        <end position="150"/>
    </location>
</feature>
<dbReference type="Pfam" id="PF00583">
    <property type="entry name" value="Acetyltransf_1"/>
    <property type="match status" value="1"/>
</dbReference>
<sequence>MQATGPHPLIFTLPKLRETLLWHYRRLSETSRRLRFMGKVKENVLAKTANTSSPDVTFGVESDGAYRGILELYIIDAERAEIGLSVEDAYQGRGIGRALFRRGVAEARARRLETVDVHFLQSNQAIRKLCLEVGGDIRANGSECMSTIQL</sequence>
<evidence type="ECO:0000313" key="3">
    <source>
        <dbReference type="Proteomes" id="UP000003257"/>
    </source>
</evidence>
<dbReference type="CDD" id="cd04301">
    <property type="entry name" value="NAT_SF"/>
    <property type="match status" value="1"/>
</dbReference>
<evidence type="ECO:0000313" key="2">
    <source>
        <dbReference type="EMBL" id="EDQ03207.1"/>
    </source>
</evidence>
<dbReference type="EMBL" id="ABID01000032">
    <property type="protein sequence ID" value="EDQ03207.1"/>
    <property type="molecule type" value="Genomic_DNA"/>
</dbReference>
<evidence type="ECO:0000259" key="1">
    <source>
        <dbReference type="PROSITE" id="PS51186"/>
    </source>
</evidence>